<accession>A0A4Z0PM70</accession>
<evidence type="ECO:0000313" key="2">
    <source>
        <dbReference type="EMBL" id="TGE17533.1"/>
    </source>
</evidence>
<dbReference type="EMBL" id="SRLD01000010">
    <property type="protein sequence ID" value="TGE17533.1"/>
    <property type="molecule type" value="Genomic_DNA"/>
</dbReference>
<dbReference type="PANTHER" id="PTHR36558:SF1">
    <property type="entry name" value="RESTRICTION ENDONUCLEASE DOMAIN-CONTAINING PROTEIN-RELATED"/>
    <property type="match status" value="1"/>
</dbReference>
<protein>
    <submittedName>
        <fullName evidence="2">Uma2 family endonuclease</fullName>
    </submittedName>
</protein>
<dbReference type="InterPro" id="IPR012296">
    <property type="entry name" value="Nuclease_put_TT1808"/>
</dbReference>
<dbReference type="RefSeq" id="WP_135496950.1">
    <property type="nucleotide sequence ID" value="NZ_SRLD01000010.1"/>
</dbReference>
<dbReference type="OrthoDB" id="9808428at2"/>
<comment type="caution">
    <text evidence="2">The sequence shown here is derived from an EMBL/GenBank/DDBJ whole genome shotgun (WGS) entry which is preliminary data.</text>
</comment>
<keyword evidence="2" id="KW-0540">Nuclease</keyword>
<dbReference type="SUPFAM" id="SSF52980">
    <property type="entry name" value="Restriction endonuclease-like"/>
    <property type="match status" value="1"/>
</dbReference>
<evidence type="ECO:0000313" key="3">
    <source>
        <dbReference type="Proteomes" id="UP000297739"/>
    </source>
</evidence>
<dbReference type="Gene3D" id="3.90.1570.10">
    <property type="entry name" value="tt1808, chain A"/>
    <property type="match status" value="1"/>
</dbReference>
<evidence type="ECO:0000259" key="1">
    <source>
        <dbReference type="Pfam" id="PF05685"/>
    </source>
</evidence>
<reference evidence="2 3" key="1">
    <citation type="submission" date="2019-04" db="EMBL/GenBank/DDBJ databases">
        <authorList>
            <person name="Feng G."/>
            <person name="Zhang J."/>
            <person name="Zhu H."/>
        </authorList>
    </citation>
    <scope>NUCLEOTIDE SEQUENCE [LARGE SCALE GENOMIC DNA]</scope>
    <source>
        <strain evidence="2 3">JCM 17223</strain>
    </source>
</reference>
<sequence length="199" mass="22329">MTPITDFSQLDLTKTYTYADYLTWRLEEVVEIIRGRVRRTSPAPWVRHQTISFRLNTLIGIALRGTNCQGFAAPFDVRLTRATANGDAQITTVVQPDLCVICDPAKLDEFGCVGAPDWIIEILSPGNTVHDSKTKFELYEENGVREYWMVDPGLKNVVVYTLSEAGQYELQGEFYQPGPIPVATLPGLLLEWAEVFEGV</sequence>
<dbReference type="InterPro" id="IPR008538">
    <property type="entry name" value="Uma2"/>
</dbReference>
<gene>
    <name evidence="2" type="ORF">E5J99_06685</name>
</gene>
<organism evidence="2 3">
    <name type="scientific">Hymenobacter elongatus</name>
    <dbReference type="NCBI Taxonomy" id="877208"/>
    <lineage>
        <taxon>Bacteria</taxon>
        <taxon>Pseudomonadati</taxon>
        <taxon>Bacteroidota</taxon>
        <taxon>Cytophagia</taxon>
        <taxon>Cytophagales</taxon>
        <taxon>Hymenobacteraceae</taxon>
        <taxon>Hymenobacter</taxon>
    </lineage>
</organism>
<dbReference type="AlphaFoldDB" id="A0A4Z0PM70"/>
<keyword evidence="3" id="KW-1185">Reference proteome</keyword>
<feature type="domain" description="Putative restriction endonuclease" evidence="1">
    <location>
        <begin position="20"/>
        <end position="189"/>
    </location>
</feature>
<dbReference type="CDD" id="cd06260">
    <property type="entry name" value="DUF820-like"/>
    <property type="match status" value="1"/>
</dbReference>
<name>A0A4Z0PM70_9BACT</name>
<proteinExistence type="predicted"/>
<dbReference type="Pfam" id="PF05685">
    <property type="entry name" value="Uma2"/>
    <property type="match status" value="1"/>
</dbReference>
<dbReference type="GO" id="GO:0004519">
    <property type="term" value="F:endonuclease activity"/>
    <property type="evidence" value="ECO:0007669"/>
    <property type="project" value="UniProtKB-KW"/>
</dbReference>
<dbReference type="InterPro" id="IPR011335">
    <property type="entry name" value="Restrct_endonuc-II-like"/>
</dbReference>
<dbReference type="Proteomes" id="UP000297739">
    <property type="component" value="Unassembled WGS sequence"/>
</dbReference>
<keyword evidence="2" id="KW-0378">Hydrolase</keyword>
<keyword evidence="2" id="KW-0255">Endonuclease</keyword>
<dbReference type="PANTHER" id="PTHR36558">
    <property type="entry name" value="GLR1098 PROTEIN"/>
    <property type="match status" value="1"/>
</dbReference>